<evidence type="ECO:0000313" key="3">
    <source>
        <dbReference type="Proteomes" id="UP000035489"/>
    </source>
</evidence>
<dbReference type="AlphaFoldDB" id="A0A0H1RA01"/>
<sequence length="175" mass="19335">MQKDQEEMPLERNDRGVANFLKAEASSPSQVVSGDDMSAARLKPLTQSEPPRRAAGMNASLDVLNEQMLTLVEVVSAQEKDIKALKMRCQQLEERDQAVMVAFTTFFHVLAAGRVAKLEDIAAILHNIIKVAQREAYPQESIRFLEGLASMLREQSGSGTTEAPMHDGPRPESKD</sequence>
<dbReference type="PATRIC" id="fig|1225564.3.peg.4578"/>
<evidence type="ECO:0000313" key="2">
    <source>
        <dbReference type="EMBL" id="KLK91874.1"/>
    </source>
</evidence>
<protein>
    <submittedName>
        <fullName evidence="2">Uncharacterized protein</fullName>
    </submittedName>
</protein>
<accession>A0A0H1RA01</accession>
<dbReference type="Proteomes" id="UP000035489">
    <property type="component" value="Unassembled WGS sequence"/>
</dbReference>
<dbReference type="EMBL" id="LCYG01000043">
    <property type="protein sequence ID" value="KLK91874.1"/>
    <property type="molecule type" value="Genomic_DNA"/>
</dbReference>
<gene>
    <name evidence="2" type="ORF">AA309_17350</name>
</gene>
<name>A0A0H1RA01_9HYPH</name>
<keyword evidence="3" id="KW-1185">Reference proteome</keyword>
<feature type="compositionally biased region" description="Basic and acidic residues" evidence="1">
    <location>
        <begin position="164"/>
        <end position="175"/>
    </location>
</feature>
<comment type="caution">
    <text evidence="2">The sequence shown here is derived from an EMBL/GenBank/DDBJ whole genome shotgun (WGS) entry which is preliminary data.</text>
</comment>
<reference evidence="2 3" key="1">
    <citation type="submission" date="2015-05" db="EMBL/GenBank/DDBJ databases">
        <title>Draft genome sequence of Microvirga vignae strain BR3299, a novel nitrogen fixing bacteria isolated from Brazil semi-aired region.</title>
        <authorList>
            <person name="Zilli J.E."/>
            <person name="Passos S.R."/>
            <person name="Leite J."/>
            <person name="Baldani J.I."/>
            <person name="Xavier G.R."/>
            <person name="Rumjaneck N.G."/>
            <person name="Simoes-Araujo J.L."/>
        </authorList>
    </citation>
    <scope>NUCLEOTIDE SEQUENCE [LARGE SCALE GENOMIC DNA]</scope>
    <source>
        <strain evidence="2 3">BR3299</strain>
    </source>
</reference>
<proteinExistence type="predicted"/>
<feature type="region of interest" description="Disordered" evidence="1">
    <location>
        <begin position="24"/>
        <end position="54"/>
    </location>
</feature>
<evidence type="ECO:0000256" key="1">
    <source>
        <dbReference type="SAM" id="MobiDB-lite"/>
    </source>
</evidence>
<feature type="region of interest" description="Disordered" evidence="1">
    <location>
        <begin position="155"/>
        <end position="175"/>
    </location>
</feature>
<organism evidence="2 3">
    <name type="scientific">Microvirga vignae</name>
    <dbReference type="NCBI Taxonomy" id="1225564"/>
    <lineage>
        <taxon>Bacteria</taxon>
        <taxon>Pseudomonadati</taxon>
        <taxon>Pseudomonadota</taxon>
        <taxon>Alphaproteobacteria</taxon>
        <taxon>Hyphomicrobiales</taxon>
        <taxon>Methylobacteriaceae</taxon>
        <taxon>Microvirga</taxon>
    </lineage>
</organism>